<evidence type="ECO:0000259" key="6">
    <source>
        <dbReference type="PROSITE" id="PS50888"/>
    </source>
</evidence>
<dbReference type="InterPro" id="IPR036638">
    <property type="entry name" value="HLH_DNA-bd_sf"/>
</dbReference>
<proteinExistence type="predicted"/>
<evidence type="ECO:0000256" key="4">
    <source>
        <dbReference type="ARBA" id="ARBA00023242"/>
    </source>
</evidence>
<dbReference type="PROSITE" id="PS50888">
    <property type="entry name" value="BHLH"/>
    <property type="match status" value="1"/>
</dbReference>
<evidence type="ECO:0000256" key="1">
    <source>
        <dbReference type="ARBA" id="ARBA00004123"/>
    </source>
</evidence>
<evidence type="ECO:0000256" key="3">
    <source>
        <dbReference type="ARBA" id="ARBA00023163"/>
    </source>
</evidence>
<evidence type="ECO:0000256" key="2">
    <source>
        <dbReference type="ARBA" id="ARBA00023015"/>
    </source>
</evidence>
<evidence type="ECO:0000313" key="7">
    <source>
        <dbReference type="EMBL" id="KAJ4431689.1"/>
    </source>
</evidence>
<accession>A0ABQ8SCW1</accession>
<dbReference type="Gene3D" id="4.10.280.10">
    <property type="entry name" value="Helix-loop-helix DNA-binding domain"/>
    <property type="match status" value="1"/>
</dbReference>
<keyword evidence="4" id="KW-0539">Nucleus</keyword>
<evidence type="ECO:0000313" key="8">
    <source>
        <dbReference type="Proteomes" id="UP001148838"/>
    </source>
</evidence>
<dbReference type="PANTHER" id="PTHR46117">
    <property type="entry name" value="FI24210P1"/>
    <property type="match status" value="1"/>
</dbReference>
<dbReference type="Pfam" id="PF00010">
    <property type="entry name" value="HLH"/>
    <property type="match status" value="1"/>
</dbReference>
<comment type="subcellular location">
    <subcellularLocation>
        <location evidence="1">Nucleus</location>
    </subcellularLocation>
</comment>
<sequence>MSRLLCCSQDKDGDVSDGSCLGADKEIITAQSLTIVEEDGSLGSGEDQAAVAELAHTQGLLDAGDDDVQYQFRSGEGGTVTYRVVQVGAGGDAVDPLPQIVSTSPGFSAATAGVQQGVQAVLTSPLNGQFYVIGSPQDVFGTQNPRSLAPRAGIQIESSRGGVSVSGPWSFVGQRDDRRRATHNEVERRRRDKINNWIVKLSKIIPDCTAESAKTGQSKGGILAKACEYIVELRSSNQRLAECLKDNERLTLDMEIIRQQNEELKRDNSLLRAQLSQHGILPPPDLSNPTVS</sequence>
<organism evidence="7 8">
    <name type="scientific">Periplaneta americana</name>
    <name type="common">American cockroach</name>
    <name type="synonym">Blatta americana</name>
    <dbReference type="NCBI Taxonomy" id="6978"/>
    <lineage>
        <taxon>Eukaryota</taxon>
        <taxon>Metazoa</taxon>
        <taxon>Ecdysozoa</taxon>
        <taxon>Arthropoda</taxon>
        <taxon>Hexapoda</taxon>
        <taxon>Insecta</taxon>
        <taxon>Pterygota</taxon>
        <taxon>Neoptera</taxon>
        <taxon>Polyneoptera</taxon>
        <taxon>Dictyoptera</taxon>
        <taxon>Blattodea</taxon>
        <taxon>Blattoidea</taxon>
        <taxon>Blattidae</taxon>
        <taxon>Blattinae</taxon>
        <taxon>Periplaneta</taxon>
    </lineage>
</organism>
<keyword evidence="5" id="KW-0175">Coiled coil</keyword>
<feature type="domain" description="BHLH" evidence="6">
    <location>
        <begin position="178"/>
        <end position="233"/>
    </location>
</feature>
<keyword evidence="2" id="KW-0805">Transcription regulation</keyword>
<dbReference type="SMART" id="SM00353">
    <property type="entry name" value="HLH"/>
    <property type="match status" value="1"/>
</dbReference>
<dbReference type="EMBL" id="JAJSOF020000031">
    <property type="protein sequence ID" value="KAJ4431689.1"/>
    <property type="molecule type" value="Genomic_DNA"/>
</dbReference>
<dbReference type="InterPro" id="IPR051732">
    <property type="entry name" value="USF"/>
</dbReference>
<feature type="coiled-coil region" evidence="5">
    <location>
        <begin position="247"/>
        <end position="274"/>
    </location>
</feature>
<dbReference type="InterPro" id="IPR011598">
    <property type="entry name" value="bHLH_dom"/>
</dbReference>
<gene>
    <name evidence="7" type="ORF">ANN_20291</name>
</gene>
<evidence type="ECO:0000256" key="5">
    <source>
        <dbReference type="SAM" id="Coils"/>
    </source>
</evidence>
<dbReference type="PANTHER" id="PTHR46117:SF3">
    <property type="entry name" value="FI24210P1"/>
    <property type="match status" value="1"/>
</dbReference>
<name>A0ABQ8SCW1_PERAM</name>
<protein>
    <recommendedName>
        <fullName evidence="6">BHLH domain-containing protein</fullName>
    </recommendedName>
</protein>
<comment type="caution">
    <text evidence="7">The sequence shown here is derived from an EMBL/GenBank/DDBJ whole genome shotgun (WGS) entry which is preliminary data.</text>
</comment>
<dbReference type="Proteomes" id="UP001148838">
    <property type="component" value="Unassembled WGS sequence"/>
</dbReference>
<dbReference type="SUPFAM" id="SSF47459">
    <property type="entry name" value="HLH, helix-loop-helix DNA-binding domain"/>
    <property type="match status" value="1"/>
</dbReference>
<keyword evidence="8" id="KW-1185">Reference proteome</keyword>
<reference evidence="7 8" key="1">
    <citation type="journal article" date="2022" name="Allergy">
        <title>Genome assembly and annotation of Periplaneta americana reveal a comprehensive cockroach allergen profile.</title>
        <authorList>
            <person name="Wang L."/>
            <person name="Xiong Q."/>
            <person name="Saelim N."/>
            <person name="Wang L."/>
            <person name="Nong W."/>
            <person name="Wan A.T."/>
            <person name="Shi M."/>
            <person name="Liu X."/>
            <person name="Cao Q."/>
            <person name="Hui J.H.L."/>
            <person name="Sookrung N."/>
            <person name="Leung T.F."/>
            <person name="Tungtrongchitr A."/>
            <person name="Tsui S.K.W."/>
        </authorList>
    </citation>
    <scope>NUCLEOTIDE SEQUENCE [LARGE SCALE GENOMIC DNA]</scope>
    <source>
        <strain evidence="7">PWHHKU_190912</strain>
    </source>
</reference>
<keyword evidence="3" id="KW-0804">Transcription</keyword>